<comment type="caution">
    <text evidence="1">The sequence shown here is derived from an EMBL/GenBank/DDBJ whole genome shotgun (WGS) entry which is preliminary data.</text>
</comment>
<accession>A0A5J9U8U1</accession>
<keyword evidence="2" id="KW-1185">Reference proteome</keyword>
<dbReference type="Gramene" id="TVU19698">
    <property type="protein sequence ID" value="TVU19698"/>
    <property type="gene ID" value="EJB05_35864"/>
</dbReference>
<proteinExistence type="predicted"/>
<evidence type="ECO:0000313" key="1">
    <source>
        <dbReference type="EMBL" id="TVU19698.1"/>
    </source>
</evidence>
<gene>
    <name evidence="1" type="ORF">EJB05_35864</name>
</gene>
<dbReference type="OrthoDB" id="2143914at2759"/>
<dbReference type="EMBL" id="RWGY01000029">
    <property type="protein sequence ID" value="TVU19698.1"/>
    <property type="molecule type" value="Genomic_DNA"/>
</dbReference>
<protein>
    <submittedName>
        <fullName evidence="1">Uncharacterized protein</fullName>
    </submittedName>
</protein>
<organism evidence="1 2">
    <name type="scientific">Eragrostis curvula</name>
    <name type="common">weeping love grass</name>
    <dbReference type="NCBI Taxonomy" id="38414"/>
    <lineage>
        <taxon>Eukaryota</taxon>
        <taxon>Viridiplantae</taxon>
        <taxon>Streptophyta</taxon>
        <taxon>Embryophyta</taxon>
        <taxon>Tracheophyta</taxon>
        <taxon>Spermatophyta</taxon>
        <taxon>Magnoliopsida</taxon>
        <taxon>Liliopsida</taxon>
        <taxon>Poales</taxon>
        <taxon>Poaceae</taxon>
        <taxon>PACMAD clade</taxon>
        <taxon>Chloridoideae</taxon>
        <taxon>Eragrostideae</taxon>
        <taxon>Eragrostidinae</taxon>
        <taxon>Eragrostis</taxon>
    </lineage>
</organism>
<evidence type="ECO:0000313" key="2">
    <source>
        <dbReference type="Proteomes" id="UP000324897"/>
    </source>
</evidence>
<feature type="non-terminal residue" evidence="1">
    <location>
        <position position="1"/>
    </location>
</feature>
<dbReference type="AlphaFoldDB" id="A0A5J9U8U1"/>
<name>A0A5J9U8U1_9POAL</name>
<sequence length="129" mass="13943">MDAQESNLKIDLLNSYSFHTPLGKSSTGSPHSFKTATFLSLGPPDGEGLSAALGSVDVSPAYRLRSKRMAVLKSVEKHLDFSSDGMDNCSADTVKSTSWNTVCTNSSTDVSTWPEKNMRKHISEVGKKT</sequence>
<reference evidence="1 2" key="1">
    <citation type="journal article" date="2019" name="Sci. Rep.">
        <title>A high-quality genome of Eragrostis curvula grass provides insights into Poaceae evolution and supports new strategies to enhance forage quality.</title>
        <authorList>
            <person name="Carballo J."/>
            <person name="Santos B.A.C.M."/>
            <person name="Zappacosta D."/>
            <person name="Garbus I."/>
            <person name="Selva J.P."/>
            <person name="Gallo C.A."/>
            <person name="Diaz A."/>
            <person name="Albertini E."/>
            <person name="Caccamo M."/>
            <person name="Echenique V."/>
        </authorList>
    </citation>
    <scope>NUCLEOTIDE SEQUENCE [LARGE SCALE GENOMIC DNA]</scope>
    <source>
        <strain evidence="2">cv. Victoria</strain>
        <tissue evidence="1">Leaf</tissue>
    </source>
</reference>
<dbReference type="Proteomes" id="UP000324897">
    <property type="component" value="Chromosome 7"/>
</dbReference>